<reference evidence="7" key="1">
    <citation type="submission" date="2023-07" db="EMBL/GenBank/DDBJ databases">
        <authorList>
            <consortium name="CYATHOMIX"/>
        </authorList>
    </citation>
    <scope>NUCLEOTIDE SEQUENCE</scope>
    <source>
        <strain evidence="7">N/A</strain>
    </source>
</reference>
<proteinExistence type="inferred from homology"/>
<dbReference type="InterPro" id="IPR020557">
    <property type="entry name" value="Fumarate_lyase_CS"/>
</dbReference>
<dbReference type="PANTHER" id="PTHR11444">
    <property type="entry name" value="ASPARTATEAMMONIA/ARGININOSUCCINATE/ADENYLOSUCCINATE LYASE"/>
    <property type="match status" value="1"/>
</dbReference>
<dbReference type="GO" id="GO:0005739">
    <property type="term" value="C:mitochondrion"/>
    <property type="evidence" value="ECO:0007669"/>
    <property type="project" value="TreeGrafter"/>
</dbReference>
<dbReference type="Gene3D" id="1.20.200.10">
    <property type="entry name" value="Fumarase/aspartase (Central domain)"/>
    <property type="match status" value="1"/>
</dbReference>
<dbReference type="EMBL" id="CATQJL010000223">
    <property type="protein sequence ID" value="CAJ0599686.1"/>
    <property type="molecule type" value="Genomic_DNA"/>
</dbReference>
<dbReference type="PANTHER" id="PTHR11444:SF1">
    <property type="entry name" value="FUMARATE HYDRATASE, MITOCHONDRIAL"/>
    <property type="match status" value="1"/>
</dbReference>
<dbReference type="FunFam" id="1.10.40.30:FF:000002">
    <property type="entry name" value="Fumarate hydratase class II"/>
    <property type="match status" value="1"/>
</dbReference>
<evidence type="ECO:0000313" key="7">
    <source>
        <dbReference type="EMBL" id="CAJ0599686.1"/>
    </source>
</evidence>
<evidence type="ECO:0000256" key="2">
    <source>
        <dbReference type="ARBA" id="ARBA00012921"/>
    </source>
</evidence>
<gene>
    <name evidence="7" type="ORF">CYNAS_LOCUS11669</name>
</gene>
<comment type="caution">
    <text evidence="7">The sequence shown here is derived from an EMBL/GenBank/DDBJ whole genome shotgun (WGS) entry which is preliminary data.</text>
</comment>
<feature type="transmembrane region" description="Helical" evidence="4">
    <location>
        <begin position="287"/>
        <end position="307"/>
    </location>
</feature>
<dbReference type="FunFam" id="1.20.200.10:FF:000001">
    <property type="entry name" value="Fumarate hydratase, mitochondrial"/>
    <property type="match status" value="1"/>
</dbReference>
<dbReference type="InterPro" id="IPR028241">
    <property type="entry name" value="RAVE2/Rogdi"/>
</dbReference>
<protein>
    <recommendedName>
        <fullName evidence="2">fumarate hydratase</fullName>
        <ecNumber evidence="2">4.2.1.2</ecNumber>
    </recommendedName>
</protein>
<evidence type="ECO:0000313" key="8">
    <source>
        <dbReference type="Proteomes" id="UP001176961"/>
    </source>
</evidence>
<dbReference type="HAMAP" id="MF_00743">
    <property type="entry name" value="FumaraseC"/>
    <property type="match status" value="1"/>
</dbReference>
<dbReference type="EC" id="4.2.1.2" evidence="2"/>
<dbReference type="Proteomes" id="UP001176961">
    <property type="component" value="Unassembled WGS sequence"/>
</dbReference>
<dbReference type="Pfam" id="PF10259">
    <property type="entry name" value="Rogdi_lz"/>
    <property type="match status" value="1"/>
</dbReference>
<keyword evidence="4" id="KW-0472">Membrane</keyword>
<dbReference type="InterPro" id="IPR024083">
    <property type="entry name" value="Fumarase/histidase_N"/>
</dbReference>
<dbReference type="NCBIfam" id="NF008909">
    <property type="entry name" value="PRK12273.1"/>
    <property type="match status" value="1"/>
</dbReference>
<dbReference type="GO" id="GO:0006099">
    <property type="term" value="P:tricarboxylic acid cycle"/>
    <property type="evidence" value="ECO:0007669"/>
    <property type="project" value="InterPro"/>
</dbReference>
<dbReference type="SUPFAM" id="SSF48557">
    <property type="entry name" value="L-aspartase-like"/>
    <property type="match status" value="1"/>
</dbReference>
<dbReference type="PROSITE" id="PS00163">
    <property type="entry name" value="FUMARATE_LYASES"/>
    <property type="match status" value="1"/>
</dbReference>
<dbReference type="PRINTS" id="PR00149">
    <property type="entry name" value="FUMRATELYASE"/>
</dbReference>
<dbReference type="NCBIfam" id="TIGR00979">
    <property type="entry name" value="fumC_II"/>
    <property type="match status" value="1"/>
</dbReference>
<dbReference type="InterPro" id="IPR005677">
    <property type="entry name" value="Fum_hydII"/>
</dbReference>
<feature type="transmembrane region" description="Helical" evidence="4">
    <location>
        <begin position="339"/>
        <end position="358"/>
    </location>
</feature>
<evidence type="ECO:0000256" key="4">
    <source>
        <dbReference type="SAM" id="Phobius"/>
    </source>
</evidence>
<keyword evidence="3" id="KW-0456">Lyase</keyword>
<keyword evidence="8" id="KW-1185">Reference proteome</keyword>
<dbReference type="Gene3D" id="1.10.40.30">
    <property type="entry name" value="Fumarase/aspartase (C-terminal domain)"/>
    <property type="match status" value="1"/>
</dbReference>
<dbReference type="Pfam" id="PF10415">
    <property type="entry name" value="FumaraseC_C"/>
    <property type="match status" value="1"/>
</dbReference>
<evidence type="ECO:0000259" key="6">
    <source>
        <dbReference type="Pfam" id="PF10415"/>
    </source>
</evidence>
<dbReference type="InterPro" id="IPR000362">
    <property type="entry name" value="Fumarate_lyase_fam"/>
</dbReference>
<keyword evidence="4" id="KW-0812">Transmembrane</keyword>
<name>A0AA36GWK0_CYLNA</name>
<organism evidence="7 8">
    <name type="scientific">Cylicocyclus nassatus</name>
    <name type="common">Nematode worm</name>
    <dbReference type="NCBI Taxonomy" id="53992"/>
    <lineage>
        <taxon>Eukaryota</taxon>
        <taxon>Metazoa</taxon>
        <taxon>Ecdysozoa</taxon>
        <taxon>Nematoda</taxon>
        <taxon>Chromadorea</taxon>
        <taxon>Rhabditida</taxon>
        <taxon>Rhabditina</taxon>
        <taxon>Rhabditomorpha</taxon>
        <taxon>Strongyloidea</taxon>
        <taxon>Strongylidae</taxon>
        <taxon>Cylicocyclus</taxon>
    </lineage>
</organism>
<dbReference type="FunFam" id="1.10.275.10:FF:000001">
    <property type="entry name" value="Fumarate hydratase, mitochondrial"/>
    <property type="match status" value="1"/>
</dbReference>
<sequence length="861" mass="94161">MSALAVMLGNARLHPEEEEAMCQENLAKEFTWIQSSRARKTFNNVLWSLRECCIRLHLGHKCDPRLAVPITQPLAERHILTAKQGGDALKATVTLLGDNVIQAEVAVKHAKSAGGMFRAVAQPDVQWKLQQLQDLGNHIARASVSLCEADVRMSELSRSGEFTAETGELILSAAREAKIEISAARTSILLPRKKSLLELCHFPPTRRFNPPLPQDQLLSFYISSCKLVCASYHMVPKQSAPQGLSITMAECQLPYLEEVLKQLNLALTHIERLIVNLEMCQPNLRLVVIRLGIPSICLGISVGIFPIKRPSRASQRLSTFNLCTHGSVRKVQAGWSRSIFVWSIALPTLTYNWLVFWFKSLLKSYSMLTARVICARASAVNALLFASSRNFSRTAFAMAGVRKERDTFGELEVPADKYYGAQTARSKMNFKIGGPEERMPIPVVHAFGILKKAAAIVNTEYGLDKKIADAICNAADEVIAGKLDDHFPLVTWQTGSGTQSNMNVNEVISNRAIEMLGGQLGSKTPVHPNDHVNMSQSSNDTFPTAMHIAVAREVNARLLPALKQLHDSLEKKSNEFKDIIKIGRTHTQDAVPLTLGQEFSGYVQQVENGIERVKSTLPRLYQLAAGGTAVGTGLNTRKGFAEKVAKTVSDLTGLPFTTAPNKFEALAAHDALVEVHGALNTLAASFMKIANDIRFLGSGPRCGLGELSLPENEPGSSIMPGKVNPTQCEAMTMVAAQVMGNQVAVTVGGSNGHFELNVFKPLMVKNVLQSTRLLADVAVSFSVNCVDGIKANKENIARIMRESLMLVTALNPHIGYDNAAKIAKTAHKNGTTLKEEAIKLGILTEDQFNQWVKPENMIGPK</sequence>
<dbReference type="GO" id="GO:0006106">
    <property type="term" value="P:fumarate metabolic process"/>
    <property type="evidence" value="ECO:0007669"/>
    <property type="project" value="InterPro"/>
</dbReference>
<feature type="domain" description="Fumarase C C-terminal" evidence="6">
    <location>
        <begin position="806"/>
        <end position="858"/>
    </location>
</feature>
<dbReference type="InterPro" id="IPR022761">
    <property type="entry name" value="Fumarate_lyase_N"/>
</dbReference>
<evidence type="ECO:0000256" key="1">
    <source>
        <dbReference type="ARBA" id="ARBA00009084"/>
    </source>
</evidence>
<keyword evidence="4" id="KW-1133">Transmembrane helix</keyword>
<dbReference type="Gene3D" id="1.10.275.10">
    <property type="entry name" value="Fumarase/aspartase (N-terminal domain)"/>
    <property type="match status" value="1"/>
</dbReference>
<dbReference type="Pfam" id="PF00206">
    <property type="entry name" value="Lyase_1"/>
    <property type="match status" value="1"/>
</dbReference>
<evidence type="ECO:0000256" key="3">
    <source>
        <dbReference type="ARBA" id="ARBA00023239"/>
    </source>
</evidence>
<dbReference type="InterPro" id="IPR008948">
    <property type="entry name" value="L-Aspartase-like"/>
</dbReference>
<dbReference type="CDD" id="cd01362">
    <property type="entry name" value="Fumarase_classII"/>
    <property type="match status" value="1"/>
</dbReference>
<comment type="similarity">
    <text evidence="1">Belongs to the class-II fumarase/aspartase family. Fumarase subfamily.</text>
</comment>
<dbReference type="GO" id="GO:0004333">
    <property type="term" value="F:fumarate hydratase activity"/>
    <property type="evidence" value="ECO:0007669"/>
    <property type="project" value="UniProtKB-EC"/>
</dbReference>
<feature type="domain" description="Fumarate lyase N-terminal" evidence="5">
    <location>
        <begin position="409"/>
        <end position="740"/>
    </location>
</feature>
<evidence type="ECO:0000259" key="5">
    <source>
        <dbReference type="Pfam" id="PF00206"/>
    </source>
</evidence>
<accession>A0AA36GWK0</accession>
<dbReference type="GO" id="GO:0006108">
    <property type="term" value="P:malate metabolic process"/>
    <property type="evidence" value="ECO:0007669"/>
    <property type="project" value="TreeGrafter"/>
</dbReference>
<dbReference type="InterPro" id="IPR018951">
    <property type="entry name" value="Fumarase_C_C"/>
</dbReference>
<dbReference type="AlphaFoldDB" id="A0AA36GWK0"/>